<reference evidence="2 3" key="1">
    <citation type="journal article" date="2010" name="Science">
        <title>Genomic comparison of the ants Camponotus floridanus and Harpegnathos saltator.</title>
        <authorList>
            <person name="Bonasio R."/>
            <person name="Zhang G."/>
            <person name="Ye C."/>
            <person name="Mutti N.S."/>
            <person name="Fang X."/>
            <person name="Qin N."/>
            <person name="Donahue G."/>
            <person name="Yang P."/>
            <person name="Li Q."/>
            <person name="Li C."/>
            <person name="Zhang P."/>
            <person name="Huang Z."/>
            <person name="Berger S.L."/>
            <person name="Reinberg D."/>
            <person name="Wang J."/>
            <person name="Liebig J."/>
        </authorList>
    </citation>
    <scope>NUCLEOTIDE SEQUENCE [LARGE SCALE GENOMIC DNA]</scope>
    <source>
        <strain evidence="3">C129</strain>
    </source>
</reference>
<protein>
    <submittedName>
        <fullName evidence="2">Uncharacterized protein</fullName>
    </submittedName>
</protein>
<gene>
    <name evidence="2" type="ORF">EAG_10849</name>
</gene>
<dbReference type="AlphaFoldDB" id="E2A9J7"/>
<name>E2A9J7_CAMFO</name>
<evidence type="ECO:0000256" key="1">
    <source>
        <dbReference type="SAM" id="MobiDB-lite"/>
    </source>
</evidence>
<feature type="compositionally biased region" description="Basic and acidic residues" evidence="1">
    <location>
        <begin position="13"/>
        <end position="26"/>
    </location>
</feature>
<evidence type="ECO:0000313" key="3">
    <source>
        <dbReference type="Proteomes" id="UP000000311"/>
    </source>
</evidence>
<keyword evidence="3" id="KW-1185">Reference proteome</keyword>
<feature type="region of interest" description="Disordered" evidence="1">
    <location>
        <begin position="1"/>
        <end position="26"/>
    </location>
</feature>
<dbReference type="Proteomes" id="UP000000311">
    <property type="component" value="Unassembled WGS sequence"/>
</dbReference>
<evidence type="ECO:0000313" key="2">
    <source>
        <dbReference type="EMBL" id="EFN69887.1"/>
    </source>
</evidence>
<accession>E2A9J7</accession>
<proteinExistence type="predicted"/>
<dbReference type="EMBL" id="GL437917">
    <property type="protein sequence ID" value="EFN69887.1"/>
    <property type="molecule type" value="Genomic_DNA"/>
</dbReference>
<dbReference type="InParanoid" id="E2A9J7"/>
<sequence length="104" mass="11792">MVARSTRFNGVQRGRDRSTGEAEKLTRSVGDLLSTLTAAPWSEERMKAADKIDERKRGKRGHVATIDKYPSSEFFGILSSSSPSARRYSRCRDKFLHRRCLGDK</sequence>
<organism evidence="3">
    <name type="scientific">Camponotus floridanus</name>
    <name type="common">Florida carpenter ant</name>
    <dbReference type="NCBI Taxonomy" id="104421"/>
    <lineage>
        <taxon>Eukaryota</taxon>
        <taxon>Metazoa</taxon>
        <taxon>Ecdysozoa</taxon>
        <taxon>Arthropoda</taxon>
        <taxon>Hexapoda</taxon>
        <taxon>Insecta</taxon>
        <taxon>Pterygota</taxon>
        <taxon>Neoptera</taxon>
        <taxon>Endopterygota</taxon>
        <taxon>Hymenoptera</taxon>
        <taxon>Apocrita</taxon>
        <taxon>Aculeata</taxon>
        <taxon>Formicoidea</taxon>
        <taxon>Formicidae</taxon>
        <taxon>Formicinae</taxon>
        <taxon>Camponotus</taxon>
    </lineage>
</organism>